<dbReference type="GO" id="GO:0004519">
    <property type="term" value="F:endonuclease activity"/>
    <property type="evidence" value="ECO:0007669"/>
    <property type="project" value="UniProtKB-KW"/>
</dbReference>
<keyword evidence="1" id="KW-0378">Hydrolase</keyword>
<keyword evidence="1" id="KW-0255">Endonuclease</keyword>
<dbReference type="Proteomes" id="UP000029891">
    <property type="component" value="Segment"/>
</dbReference>
<accession>A0A097EYP5</accession>
<protein>
    <submittedName>
        <fullName evidence="1">HNH endonuclease</fullName>
    </submittedName>
</protein>
<keyword evidence="1" id="KW-0540">Nuclease</keyword>
<evidence type="ECO:0000313" key="2">
    <source>
        <dbReference type="Proteomes" id="UP000029891"/>
    </source>
</evidence>
<dbReference type="GeneID" id="26624305"/>
<proteinExistence type="predicted"/>
<dbReference type="RefSeq" id="YP_009197186.1">
    <property type="nucleotide sequence ID" value="NC_028779.1"/>
</dbReference>
<gene>
    <name evidence="1" type="primary">61</name>
    <name evidence="1" type="ORF">PBI_CARCHARODON_61</name>
</gene>
<evidence type="ECO:0000313" key="1">
    <source>
        <dbReference type="EMBL" id="AIT14569.1"/>
    </source>
</evidence>
<sequence length="154" mass="17531">MPIRPENRKRYPPNWSEISDRIRFVRAGRMCECRGECGRDHAGDDTDIAWQAWLTEDGIAEVSPGRCTAVHDWPNPRTGSKVVLTVAHLNHTPEDCDEDNLRAMCQGCHLHYDREHHAQTAAANRRAAAEAQMRPLFYVTSGLDEFHPDTTRNP</sequence>
<dbReference type="KEGG" id="vg:26624305"/>
<dbReference type="EMBL" id="KM588359">
    <property type="protein sequence ID" value="AIT14569.1"/>
    <property type="molecule type" value="Genomic_DNA"/>
</dbReference>
<name>A0A097EYP5_9CAUD</name>
<reference evidence="1 2" key="1">
    <citation type="submission" date="2014-09" db="EMBL/GenBank/DDBJ databases">
        <authorList>
            <person name="Brannan A.J."/>
            <person name="Lewis N."/>
            <person name="Sims A.D."/>
            <person name="Adams M.W."/>
            <person name="Blackwell H.A."/>
            <person name="Coleman M.K."/>
            <person name="Cook S.E."/>
            <person name="Gardner S.T."/>
            <person name="Katliarou V."/>
            <person name="Lyons V.J."/>
            <person name="Mann D.A."/>
            <person name="McCall D.F."/>
            <person name="McCurdy M.C."/>
            <person name="Murdock C.A."/>
            <person name="Phillips E.M."/>
            <person name="Pitts A.K."/>
            <person name="Policard D."/>
            <person name="Prince J.K."/>
            <person name="Threatt D."/>
            <person name="Serrano M.G."/>
            <person name="Buck G."/>
            <person name="Lee V."/>
            <person name="Wang Y."/>
            <person name="Carvalho R."/>
            <person name="Voegtly L."/>
            <person name="Shi R."/>
            <person name="Duckworth R."/>
            <person name="Johnson A."/>
            <person name="Loviza R."/>
            <person name="Walstead R."/>
            <person name="Shah Z."/>
            <person name="Kiflezghi M."/>
            <person name="Wade K."/>
            <person name="Anders K.R."/>
            <person name="Braun M.A."/>
            <person name="Delesalle V.A."/>
            <person name="Hughes L.E."/>
            <person name="Ware V.C."/>
            <person name="Bradley K.W."/>
            <person name="Barker L.P."/>
            <person name="Asai D.J."/>
            <person name="Bowman C.A."/>
            <person name="Russell D.A."/>
            <person name="Pope W.H."/>
            <person name="Jacobs-Sera D."/>
            <person name="Hendrix R.W."/>
            <person name="Hatfull G.F."/>
        </authorList>
    </citation>
    <scope>NUCLEOTIDE SEQUENCE [LARGE SCALE GENOMIC DNA]</scope>
</reference>
<organism evidence="1 2">
    <name type="scientific">Mycobacterium phage Carcharodon</name>
    <dbReference type="NCBI Taxonomy" id="1555233"/>
    <lineage>
        <taxon>Viruses</taxon>
        <taxon>Duplodnaviria</taxon>
        <taxon>Heunggongvirae</taxon>
        <taxon>Uroviricota</taxon>
        <taxon>Caudoviricetes</taxon>
        <taxon>Nclasvirinae</taxon>
        <taxon>Charlievirus</taxon>
        <taxon>Charlievirus Pipsqueaks</taxon>
    </lineage>
</organism>